<comment type="caution">
    <text evidence="1">The sequence shown here is derived from an EMBL/GenBank/DDBJ whole genome shotgun (WGS) entry which is preliminary data.</text>
</comment>
<dbReference type="Proteomes" id="UP001159427">
    <property type="component" value="Unassembled WGS sequence"/>
</dbReference>
<dbReference type="SUPFAM" id="SSF49899">
    <property type="entry name" value="Concanavalin A-like lectins/glucanases"/>
    <property type="match status" value="1"/>
</dbReference>
<dbReference type="InterPro" id="IPR013320">
    <property type="entry name" value="ConA-like_dom_sf"/>
</dbReference>
<evidence type="ECO:0008006" key="3">
    <source>
        <dbReference type="Google" id="ProtNLM"/>
    </source>
</evidence>
<sequence>LQGVLEFLLDKYRLKYGDFFPPGNKIDQILDDAKNTESMVNQILYRTFTYQKCHDKALLPTGAKAWEAHEAILVDGYLITHHPDVRDYDPNHGARYTIPFSPRFPHFEVMILESGETRWLGIGVVFGDYDTELMPGWAEGTVGFHTDDRKIFDTIGQGRKTIGSTAARRGDVIRCTVKFKDKLEIDGQIRIPVVFSVNGSKIIPEDMNPSYIEYSVDRPLYPYLAFEYENSVLAKVILPR</sequence>
<accession>A0ABN8SYS6</accession>
<proteinExistence type="predicted"/>
<dbReference type="InterPro" id="IPR043136">
    <property type="entry name" value="B30.2/SPRY_sf"/>
</dbReference>
<dbReference type="Gene3D" id="2.60.120.920">
    <property type="match status" value="1"/>
</dbReference>
<organism evidence="1 2">
    <name type="scientific">Porites evermanni</name>
    <dbReference type="NCBI Taxonomy" id="104178"/>
    <lineage>
        <taxon>Eukaryota</taxon>
        <taxon>Metazoa</taxon>
        <taxon>Cnidaria</taxon>
        <taxon>Anthozoa</taxon>
        <taxon>Hexacorallia</taxon>
        <taxon>Scleractinia</taxon>
        <taxon>Fungiina</taxon>
        <taxon>Poritidae</taxon>
        <taxon>Porites</taxon>
    </lineage>
</organism>
<protein>
    <recommendedName>
        <fullName evidence="3">B30.2/SPRY domain-containing protein</fullName>
    </recommendedName>
</protein>
<reference evidence="1 2" key="1">
    <citation type="submission" date="2022-05" db="EMBL/GenBank/DDBJ databases">
        <authorList>
            <consortium name="Genoscope - CEA"/>
            <person name="William W."/>
        </authorList>
    </citation>
    <scope>NUCLEOTIDE SEQUENCE [LARGE SCALE GENOMIC DNA]</scope>
</reference>
<evidence type="ECO:0000313" key="1">
    <source>
        <dbReference type="EMBL" id="CAH3195135.1"/>
    </source>
</evidence>
<evidence type="ECO:0000313" key="2">
    <source>
        <dbReference type="Proteomes" id="UP001159427"/>
    </source>
</evidence>
<feature type="non-terminal residue" evidence="1">
    <location>
        <position position="1"/>
    </location>
</feature>
<gene>
    <name evidence="1" type="ORF">PEVE_00029504</name>
</gene>
<dbReference type="EMBL" id="CALNXI010004123">
    <property type="protein sequence ID" value="CAH3195135.1"/>
    <property type="molecule type" value="Genomic_DNA"/>
</dbReference>
<name>A0ABN8SYS6_9CNID</name>
<keyword evidence="2" id="KW-1185">Reference proteome</keyword>